<name>A0A1F6WPR6_9BACT</name>
<reference evidence="3 4" key="1">
    <citation type="journal article" date="2016" name="Nat. Commun.">
        <title>Thousands of microbial genomes shed light on interconnected biogeochemical processes in an aquifer system.</title>
        <authorList>
            <person name="Anantharaman K."/>
            <person name="Brown C.T."/>
            <person name="Hug L.A."/>
            <person name="Sharon I."/>
            <person name="Castelle C.J."/>
            <person name="Probst A.J."/>
            <person name="Thomas B.C."/>
            <person name="Singh A."/>
            <person name="Wilkins M.J."/>
            <person name="Karaoz U."/>
            <person name="Brodie E.L."/>
            <person name="Williams K.H."/>
            <person name="Hubbard S.S."/>
            <person name="Banfield J.F."/>
        </authorList>
    </citation>
    <scope>NUCLEOTIDE SEQUENCE [LARGE SCALE GENOMIC DNA]</scope>
</reference>
<comment type="caution">
    <text evidence="3">The sequence shown here is derived from an EMBL/GenBank/DDBJ whole genome shotgun (WGS) entry which is preliminary data.</text>
</comment>
<evidence type="ECO:0000313" key="3">
    <source>
        <dbReference type="EMBL" id="OGI83889.1"/>
    </source>
</evidence>
<gene>
    <name evidence="3" type="ORF">A2903_00935</name>
</gene>
<organism evidence="3 4">
    <name type="scientific">Candidatus Nomurabacteria bacterium RIFCSPLOWO2_01_FULL_33_17</name>
    <dbReference type="NCBI Taxonomy" id="1801764"/>
    <lineage>
        <taxon>Bacteria</taxon>
        <taxon>Candidatus Nomuraibacteriota</taxon>
    </lineage>
</organism>
<keyword evidence="2" id="KW-0812">Transmembrane</keyword>
<protein>
    <submittedName>
        <fullName evidence="3">Uncharacterized protein</fullName>
    </submittedName>
</protein>
<keyword evidence="1" id="KW-0175">Coiled coil</keyword>
<evidence type="ECO:0000256" key="1">
    <source>
        <dbReference type="SAM" id="Coils"/>
    </source>
</evidence>
<dbReference type="Proteomes" id="UP000178184">
    <property type="component" value="Unassembled WGS sequence"/>
</dbReference>
<evidence type="ECO:0000313" key="4">
    <source>
        <dbReference type="Proteomes" id="UP000178184"/>
    </source>
</evidence>
<proteinExistence type="predicted"/>
<feature type="transmembrane region" description="Helical" evidence="2">
    <location>
        <begin position="21"/>
        <end position="38"/>
    </location>
</feature>
<dbReference type="EMBL" id="MFUO01000017">
    <property type="protein sequence ID" value="OGI83889.1"/>
    <property type="molecule type" value="Genomic_DNA"/>
</dbReference>
<keyword evidence="2" id="KW-0472">Membrane</keyword>
<evidence type="ECO:0000256" key="2">
    <source>
        <dbReference type="SAM" id="Phobius"/>
    </source>
</evidence>
<dbReference type="STRING" id="1801764.A2903_00935"/>
<sequence>MKNIFLHIEDRARKYFEQFPFTHALLAGIGVILFWRGVWEIADINRLSPIASVIIGIILLGGIGLFVHTFVGNAIIIKSIKHEIDIEKENKAEVTQVEKDIKRDEITLDHLSNKLDSLIKKIDHIEKHLQ</sequence>
<dbReference type="AlphaFoldDB" id="A0A1F6WPR6"/>
<accession>A0A1F6WPR6</accession>
<feature type="coiled-coil region" evidence="1">
    <location>
        <begin position="94"/>
        <end position="128"/>
    </location>
</feature>
<keyword evidence="2" id="KW-1133">Transmembrane helix</keyword>
<feature type="transmembrane region" description="Helical" evidence="2">
    <location>
        <begin position="50"/>
        <end position="71"/>
    </location>
</feature>